<dbReference type="PANTHER" id="PTHR43822:SF2">
    <property type="entry name" value="HOMOACONITASE, MITOCHONDRIAL"/>
    <property type="match status" value="1"/>
</dbReference>
<evidence type="ECO:0000259" key="6">
    <source>
        <dbReference type="Pfam" id="PF00330"/>
    </source>
</evidence>
<comment type="caution">
    <text evidence="8">The sequence shown here is derived from an EMBL/GenBank/DDBJ whole genome shotgun (WGS) entry which is preliminary data.</text>
</comment>
<dbReference type="GO" id="GO:0016829">
    <property type="term" value="F:lyase activity"/>
    <property type="evidence" value="ECO:0007669"/>
    <property type="project" value="UniProtKB-KW"/>
</dbReference>
<dbReference type="GO" id="GO:0051536">
    <property type="term" value="F:iron-sulfur cluster binding"/>
    <property type="evidence" value="ECO:0007669"/>
    <property type="project" value="UniProtKB-KW"/>
</dbReference>
<evidence type="ECO:0000313" key="8">
    <source>
        <dbReference type="EMBL" id="RKJ99038.1"/>
    </source>
</evidence>
<dbReference type="InterPro" id="IPR015931">
    <property type="entry name" value="Acnase/IPM_dHydase_lsu_aba_1/3"/>
</dbReference>
<dbReference type="PANTHER" id="PTHR43822">
    <property type="entry name" value="HOMOACONITASE, MITOCHONDRIAL-RELATED"/>
    <property type="match status" value="1"/>
</dbReference>
<dbReference type="GO" id="GO:0170038">
    <property type="term" value="P:proteinogenic amino acid biosynthetic process"/>
    <property type="evidence" value="ECO:0007669"/>
    <property type="project" value="UniProtKB-ARBA"/>
</dbReference>
<keyword evidence="4" id="KW-0411">Iron-sulfur</keyword>
<evidence type="ECO:0000259" key="7">
    <source>
        <dbReference type="Pfam" id="PF00694"/>
    </source>
</evidence>
<keyword evidence="3" id="KW-0408">Iron</keyword>
<evidence type="ECO:0000256" key="4">
    <source>
        <dbReference type="ARBA" id="ARBA00023014"/>
    </source>
</evidence>
<sequence>MATDVSSPSGAAPAVLRFNPRMLFLSQSPAPIQAALRGEPVALAAALPLRDDVSTDEITPIAILTHYDEKLGRYPYTGLQVQGQRPVAPGALARSGIEVVVAGRRYGKGSSREHSPAAERLAGVRLVIAESFERIYRQNADNIGLLTSTDMGLVQRIAAGEAIALEELLAGRDALAAAIVRGGGLLRFGQACLRGVRPAPVPTAAAAPGPQTLFEKIVARHALATALTPAHPAAGEGAFVRADWRFIHEYYTGMAAHMLHASLGRSLALRDPASIVVFEDHTSYVEESPAHVRGGLVPDVRRMVDAQRRFVADHGLRCHRTLTEAEAARDDGSNVAGISHAMVTEHYALPGQLVVGTDSHTPHSGALGCAAFGVGTTDMANAFVTGAVRMTLPASLRVELDGRLASGVTAKDVALHLLALPFIRAGGGVGKVFEFAGAAIAAMSTDERATLTNMTAELGGFTGIVAPDAETVRFLRERRGVDFALQPWMRSDPGARYAHVIRVDCAQVGPMVAAPGDPGNGLPLARLARPVRIDIAYGGSCTAGKREDFDHYHAVLRWAADRGLRVAPGVALYLQFGTTAVRDHCAAAGYLDAFERVGARILQPSCGACGNCGPGGSSDPGQVTVSAINRNFPGRGGPGSVWLASPPTVAASAIAGEILSFEELQARHA</sequence>
<dbReference type="SUPFAM" id="SSF53732">
    <property type="entry name" value="Aconitase iron-sulfur domain"/>
    <property type="match status" value="1"/>
</dbReference>
<dbReference type="Gene3D" id="3.20.19.10">
    <property type="entry name" value="Aconitase, domain 4"/>
    <property type="match status" value="1"/>
</dbReference>
<evidence type="ECO:0000256" key="2">
    <source>
        <dbReference type="ARBA" id="ARBA00022723"/>
    </source>
</evidence>
<dbReference type="InterPro" id="IPR050067">
    <property type="entry name" value="IPM_dehydratase_rel_enz"/>
</dbReference>
<keyword evidence="2" id="KW-0479">Metal-binding</keyword>
<feature type="domain" description="Aconitase/3-isopropylmalate dehydratase large subunit alpha/beta/alpha" evidence="6">
    <location>
        <begin position="242"/>
        <end position="656"/>
    </location>
</feature>
<dbReference type="Gene3D" id="3.30.499.10">
    <property type="entry name" value="Aconitase, domain 3"/>
    <property type="match status" value="2"/>
</dbReference>
<dbReference type="GO" id="GO:0046872">
    <property type="term" value="F:metal ion binding"/>
    <property type="evidence" value="ECO:0007669"/>
    <property type="project" value="UniProtKB-KW"/>
</dbReference>
<evidence type="ECO:0000256" key="3">
    <source>
        <dbReference type="ARBA" id="ARBA00023004"/>
    </source>
</evidence>
<dbReference type="RefSeq" id="WP_094435566.1">
    <property type="nucleotide sequence ID" value="NZ_NKDB02000001.1"/>
</dbReference>
<reference evidence="8 9" key="1">
    <citation type="submission" date="2018-09" db="EMBL/GenBank/DDBJ databases">
        <title>Genome comparison of Alicycliphilus sp. BQ1, a polyurethanolytic bacterium, with its closest phylogenetic relatives Alicycliphilus denitrificans BC and K601, unable to attack polyurethane.</title>
        <authorList>
            <person name="Loza-Tavera H."/>
            <person name="Lozano L."/>
            <person name="Cevallos M."/>
            <person name="Maya-Lucas O."/>
            <person name="Garcia-Mena J."/>
            <person name="Hernandez J."/>
        </authorList>
    </citation>
    <scope>NUCLEOTIDE SEQUENCE [LARGE SCALE GENOMIC DNA]</scope>
    <source>
        <strain evidence="8 9">BQ1</strain>
    </source>
</reference>
<dbReference type="PRINTS" id="PR00415">
    <property type="entry name" value="ACONITASE"/>
</dbReference>
<dbReference type="Proteomes" id="UP000216225">
    <property type="component" value="Unassembled WGS sequence"/>
</dbReference>
<dbReference type="GO" id="GO:0170034">
    <property type="term" value="P:L-amino acid biosynthetic process"/>
    <property type="evidence" value="ECO:0007669"/>
    <property type="project" value="UniProtKB-ARBA"/>
</dbReference>
<dbReference type="SUPFAM" id="SSF52016">
    <property type="entry name" value="LeuD/IlvD-like"/>
    <property type="match status" value="1"/>
</dbReference>
<feature type="domain" description="Aconitase A/isopropylmalate dehydratase small subunit swivel" evidence="7">
    <location>
        <begin position="99"/>
        <end position="147"/>
    </location>
</feature>
<dbReference type="AlphaFoldDB" id="A0A420KGI8"/>
<dbReference type="Pfam" id="PF00330">
    <property type="entry name" value="Aconitase"/>
    <property type="match status" value="1"/>
</dbReference>
<dbReference type="InterPro" id="IPR000573">
    <property type="entry name" value="AconitaseA/IPMdHydase_ssu_swvl"/>
</dbReference>
<comment type="subunit">
    <text evidence="1">Heterodimer of LeuC and LeuD.</text>
</comment>
<protein>
    <submittedName>
        <fullName evidence="8">3-isopropylmalate dehydratase</fullName>
    </submittedName>
</protein>
<proteinExistence type="predicted"/>
<dbReference type="InterPro" id="IPR036008">
    <property type="entry name" value="Aconitase_4Fe-4S_dom"/>
</dbReference>
<accession>A0A420KGI8</accession>
<dbReference type="InterPro" id="IPR015928">
    <property type="entry name" value="Aconitase/3IPM_dehydase_swvl"/>
</dbReference>
<name>A0A420KGI8_9BURK</name>
<evidence type="ECO:0000256" key="5">
    <source>
        <dbReference type="ARBA" id="ARBA00023239"/>
    </source>
</evidence>
<evidence type="ECO:0000256" key="1">
    <source>
        <dbReference type="ARBA" id="ARBA00011271"/>
    </source>
</evidence>
<organism evidence="8 9">
    <name type="scientific">Alicycliphilus denitrificans</name>
    <dbReference type="NCBI Taxonomy" id="179636"/>
    <lineage>
        <taxon>Bacteria</taxon>
        <taxon>Pseudomonadati</taxon>
        <taxon>Pseudomonadota</taxon>
        <taxon>Betaproteobacteria</taxon>
        <taxon>Burkholderiales</taxon>
        <taxon>Comamonadaceae</taxon>
        <taxon>Alicycliphilus</taxon>
    </lineage>
</organism>
<dbReference type="Pfam" id="PF00694">
    <property type="entry name" value="Aconitase_C"/>
    <property type="match status" value="1"/>
</dbReference>
<dbReference type="EMBL" id="NKDB02000001">
    <property type="protein sequence ID" value="RKJ99038.1"/>
    <property type="molecule type" value="Genomic_DNA"/>
</dbReference>
<keyword evidence="5" id="KW-0456">Lyase</keyword>
<gene>
    <name evidence="8" type="ORF">CE154_004660</name>
</gene>
<evidence type="ECO:0000313" key="9">
    <source>
        <dbReference type="Proteomes" id="UP000216225"/>
    </source>
</evidence>
<dbReference type="InterPro" id="IPR001030">
    <property type="entry name" value="Acoase/IPM_deHydtase_lsu_aba"/>
</dbReference>